<evidence type="ECO:0000256" key="1">
    <source>
        <dbReference type="PROSITE-ProRule" id="PRU00175"/>
    </source>
</evidence>
<dbReference type="GO" id="GO:0008270">
    <property type="term" value="F:zinc ion binding"/>
    <property type="evidence" value="ECO:0007669"/>
    <property type="project" value="UniProtKB-KW"/>
</dbReference>
<keyword evidence="5" id="KW-1185">Reference proteome</keyword>
<dbReference type="GO" id="GO:0061630">
    <property type="term" value="F:ubiquitin protein ligase activity"/>
    <property type="evidence" value="ECO:0007669"/>
    <property type="project" value="InterPro"/>
</dbReference>
<proteinExistence type="predicted"/>
<protein>
    <recommendedName>
        <fullName evidence="3">RING-type domain-containing protein</fullName>
    </recommendedName>
</protein>
<organism evidence="4 5">
    <name type="scientific">Didymella exigua CBS 183.55</name>
    <dbReference type="NCBI Taxonomy" id="1150837"/>
    <lineage>
        <taxon>Eukaryota</taxon>
        <taxon>Fungi</taxon>
        <taxon>Dikarya</taxon>
        <taxon>Ascomycota</taxon>
        <taxon>Pezizomycotina</taxon>
        <taxon>Dothideomycetes</taxon>
        <taxon>Pleosporomycetidae</taxon>
        <taxon>Pleosporales</taxon>
        <taxon>Pleosporineae</taxon>
        <taxon>Didymellaceae</taxon>
        <taxon>Didymella</taxon>
    </lineage>
</organism>
<dbReference type="InterPro" id="IPR013083">
    <property type="entry name" value="Znf_RING/FYVE/PHD"/>
</dbReference>
<feature type="compositionally biased region" description="Basic and acidic residues" evidence="2">
    <location>
        <begin position="331"/>
        <end position="350"/>
    </location>
</feature>
<feature type="region of interest" description="Disordered" evidence="2">
    <location>
        <begin position="285"/>
        <end position="318"/>
    </location>
</feature>
<dbReference type="Proteomes" id="UP000800082">
    <property type="component" value="Unassembled WGS sequence"/>
</dbReference>
<dbReference type="InterPro" id="IPR001841">
    <property type="entry name" value="Znf_RING"/>
</dbReference>
<dbReference type="InterPro" id="IPR039903">
    <property type="entry name" value="Zswim2"/>
</dbReference>
<feature type="compositionally biased region" description="Basic and acidic residues" evidence="2">
    <location>
        <begin position="285"/>
        <end position="294"/>
    </location>
</feature>
<dbReference type="PROSITE" id="PS50089">
    <property type="entry name" value="ZF_RING_2"/>
    <property type="match status" value="1"/>
</dbReference>
<dbReference type="RefSeq" id="XP_033449187.1">
    <property type="nucleotide sequence ID" value="XM_033598002.1"/>
</dbReference>
<reference evidence="4" key="1">
    <citation type="journal article" date="2020" name="Stud. Mycol.">
        <title>101 Dothideomycetes genomes: a test case for predicting lifestyles and emergence of pathogens.</title>
        <authorList>
            <person name="Haridas S."/>
            <person name="Albert R."/>
            <person name="Binder M."/>
            <person name="Bloem J."/>
            <person name="Labutti K."/>
            <person name="Salamov A."/>
            <person name="Andreopoulos B."/>
            <person name="Baker S."/>
            <person name="Barry K."/>
            <person name="Bills G."/>
            <person name="Bluhm B."/>
            <person name="Cannon C."/>
            <person name="Castanera R."/>
            <person name="Culley D."/>
            <person name="Daum C."/>
            <person name="Ezra D."/>
            <person name="Gonzalez J."/>
            <person name="Henrissat B."/>
            <person name="Kuo A."/>
            <person name="Liang C."/>
            <person name="Lipzen A."/>
            <person name="Lutzoni F."/>
            <person name="Magnuson J."/>
            <person name="Mondo S."/>
            <person name="Nolan M."/>
            <person name="Ohm R."/>
            <person name="Pangilinan J."/>
            <person name="Park H.-J."/>
            <person name="Ramirez L."/>
            <person name="Alfaro M."/>
            <person name="Sun H."/>
            <person name="Tritt A."/>
            <person name="Yoshinaga Y."/>
            <person name="Zwiers L.-H."/>
            <person name="Turgeon B."/>
            <person name="Goodwin S."/>
            <person name="Spatafora J."/>
            <person name="Crous P."/>
            <person name="Grigoriev I."/>
        </authorList>
    </citation>
    <scope>NUCLEOTIDE SEQUENCE</scope>
    <source>
        <strain evidence="4">CBS 183.55</strain>
    </source>
</reference>
<feature type="domain" description="RING-type" evidence="3">
    <location>
        <begin position="63"/>
        <end position="111"/>
    </location>
</feature>
<gene>
    <name evidence="4" type="ORF">M421DRAFT_92059</name>
</gene>
<evidence type="ECO:0000313" key="5">
    <source>
        <dbReference type="Proteomes" id="UP000800082"/>
    </source>
</evidence>
<dbReference type="Gene3D" id="3.30.40.10">
    <property type="entry name" value="Zinc/RING finger domain, C3HC4 (zinc finger)"/>
    <property type="match status" value="1"/>
</dbReference>
<dbReference type="EMBL" id="ML978967">
    <property type="protein sequence ID" value="KAF1928939.1"/>
    <property type="molecule type" value="Genomic_DNA"/>
</dbReference>
<dbReference type="OrthoDB" id="2122982at2759"/>
<dbReference type="SUPFAM" id="SSF57850">
    <property type="entry name" value="RING/U-box"/>
    <property type="match status" value="1"/>
</dbReference>
<evidence type="ECO:0000259" key="3">
    <source>
        <dbReference type="PROSITE" id="PS50089"/>
    </source>
</evidence>
<accession>A0A6A5RMS5</accession>
<dbReference type="GeneID" id="54355669"/>
<keyword evidence="1" id="KW-0863">Zinc-finger</keyword>
<keyword evidence="1" id="KW-0479">Metal-binding</keyword>
<dbReference type="PANTHER" id="PTHR21540">
    <property type="entry name" value="RING FINGER AND SWIM DOMAIN-CONTAINING PROTEIN 2"/>
    <property type="match status" value="1"/>
</dbReference>
<feature type="region of interest" description="Disordered" evidence="2">
    <location>
        <begin position="331"/>
        <end position="366"/>
    </location>
</feature>
<dbReference type="AlphaFoldDB" id="A0A6A5RMS5"/>
<dbReference type="PANTHER" id="PTHR21540:SF0">
    <property type="entry name" value="PHD FAMILY PROTEIN"/>
    <property type="match status" value="1"/>
</dbReference>
<keyword evidence="1" id="KW-0862">Zinc</keyword>
<name>A0A6A5RMS5_9PLEO</name>
<evidence type="ECO:0000256" key="2">
    <source>
        <dbReference type="SAM" id="MobiDB-lite"/>
    </source>
</evidence>
<sequence length="426" mass="48489">MTVSKSGGASKKLGPISTGSKIVRFDVPNLTRRFTVHEDVICRTSKVFKARFQQRRKELTADCSICFDDLNAVVQEISFCDTCGQNFHEDCTKKWTADRIRTYQQATCPMCCGAWANKSLSDLERLRIDQELDGQAVQSYLDWLYSRTVRIDVSISRTGDAFNLALLRCWKVSSAVQDTTFRDAIIATFFTEAKTHFWNESIEFAFGDKEKLAADMRNFVVEVFMTRMESGWFEGQSDEWPKAFVKALADKSLERALANKKDFEDLKAMYMGTDTEDREASIVAEEKKSNHAAEEPDDSIYGKSTPFKRQIYKRKRPPSHLDAELEALRAAREADEDDSRKKKGSADVVDRTANNDSRINNVPPPNSILANPLVLRRTSNAFYPTPQWRRWGRCVRKHRAAISMLPANMLAFLTGGRPVTVPFRPL</sequence>
<evidence type="ECO:0000313" key="4">
    <source>
        <dbReference type="EMBL" id="KAF1928939.1"/>
    </source>
</evidence>